<organism evidence="1 2">
    <name type="scientific">Microbacterium koreense</name>
    <dbReference type="NCBI Taxonomy" id="323761"/>
    <lineage>
        <taxon>Bacteria</taxon>
        <taxon>Bacillati</taxon>
        <taxon>Actinomycetota</taxon>
        <taxon>Actinomycetes</taxon>
        <taxon>Micrococcales</taxon>
        <taxon>Microbacteriaceae</taxon>
        <taxon>Microbacterium</taxon>
    </lineage>
</organism>
<dbReference type="RefSeq" id="WP_378783236.1">
    <property type="nucleotide sequence ID" value="NZ_JBHTIM010000001.1"/>
</dbReference>
<name>A0ABW2ZNM2_9MICO</name>
<proteinExistence type="predicted"/>
<evidence type="ECO:0008006" key="3">
    <source>
        <dbReference type="Google" id="ProtNLM"/>
    </source>
</evidence>
<evidence type="ECO:0000313" key="1">
    <source>
        <dbReference type="EMBL" id="MFD0780101.1"/>
    </source>
</evidence>
<comment type="caution">
    <text evidence="1">The sequence shown here is derived from an EMBL/GenBank/DDBJ whole genome shotgun (WGS) entry which is preliminary data.</text>
</comment>
<sequence>MSDDLDIRAGGAVAVDTATLRTAAARFDAVGAELDEILRRWGSVQNMLFVLRGDAWEALGAASAVASRAATTLADARDIATRLRQAALVYELVDLDARYTVAATAGDEPAMRRIAGRRDDIVALLPDGLEQAGYFTFERTIMWPSELVRIMTEFGWDAGGIKSDGAGIITGVATGVATILAAAAARGFAVGLIPRDARLTPPNGPPPVVRPLGAARTAGAPAGLAAAASRMPGDGESRVRVERYTMRDGSSQYTVYVSGTKSADVGRDEVWDMASNVDLISGRTSASYEATVAALEASGAQPGDVVHAFGHSQGAMITSRLALEGDFTVSTLVSFGSPVEADVGPGTLSVNLRHTDDAIAALAGGGHMAPVGAPGSFVVERSMAGSVAGDGAAPHAMTSYTQTASLVDGSSDPRVSAVREVFAALDTAASVDVVEYGAERVPAVGIDPVAGLSRASAADEGGSRRSS</sequence>
<evidence type="ECO:0000313" key="2">
    <source>
        <dbReference type="Proteomes" id="UP001597042"/>
    </source>
</evidence>
<dbReference type="Gene3D" id="3.40.50.1820">
    <property type="entry name" value="alpha/beta hydrolase"/>
    <property type="match status" value="1"/>
</dbReference>
<accession>A0ABW2ZNM2</accession>
<reference evidence="2" key="1">
    <citation type="journal article" date="2019" name="Int. J. Syst. Evol. Microbiol.">
        <title>The Global Catalogue of Microorganisms (GCM) 10K type strain sequencing project: providing services to taxonomists for standard genome sequencing and annotation.</title>
        <authorList>
            <consortium name="The Broad Institute Genomics Platform"/>
            <consortium name="The Broad Institute Genome Sequencing Center for Infectious Disease"/>
            <person name="Wu L."/>
            <person name="Ma J."/>
        </authorList>
    </citation>
    <scope>NUCLEOTIDE SEQUENCE [LARGE SCALE GENOMIC DNA]</scope>
    <source>
        <strain evidence="2">CCUG 50754</strain>
    </source>
</reference>
<keyword evidence="2" id="KW-1185">Reference proteome</keyword>
<gene>
    <name evidence="1" type="ORF">ACFQZV_02160</name>
</gene>
<protein>
    <recommendedName>
        <fullName evidence="3">Alpha/beta hydrolase</fullName>
    </recommendedName>
</protein>
<dbReference type="EMBL" id="JBHTIM010000001">
    <property type="protein sequence ID" value="MFD0780101.1"/>
    <property type="molecule type" value="Genomic_DNA"/>
</dbReference>
<dbReference type="Proteomes" id="UP001597042">
    <property type="component" value="Unassembled WGS sequence"/>
</dbReference>
<dbReference type="InterPro" id="IPR029058">
    <property type="entry name" value="AB_hydrolase_fold"/>
</dbReference>
<dbReference type="SUPFAM" id="SSF53474">
    <property type="entry name" value="alpha/beta-Hydrolases"/>
    <property type="match status" value="1"/>
</dbReference>